<accession>A0AAD7ZM71</accession>
<reference evidence="1" key="1">
    <citation type="journal article" date="2023" name="IScience">
        <title>Live-bearing cockroach genome reveals convergent evolutionary mechanisms linked to viviparity in insects and beyond.</title>
        <authorList>
            <person name="Fouks B."/>
            <person name="Harrison M.C."/>
            <person name="Mikhailova A.A."/>
            <person name="Marchal E."/>
            <person name="English S."/>
            <person name="Carruthers M."/>
            <person name="Jennings E.C."/>
            <person name="Chiamaka E.L."/>
            <person name="Frigard R.A."/>
            <person name="Pippel M."/>
            <person name="Attardo G.M."/>
            <person name="Benoit J.B."/>
            <person name="Bornberg-Bauer E."/>
            <person name="Tobe S.S."/>
        </authorList>
    </citation>
    <scope>NUCLEOTIDE SEQUENCE</scope>
    <source>
        <strain evidence="1">Stay&amp;Tobe</strain>
    </source>
</reference>
<evidence type="ECO:0000313" key="2">
    <source>
        <dbReference type="Proteomes" id="UP001233999"/>
    </source>
</evidence>
<dbReference type="EMBL" id="JASPKZ010007614">
    <property type="protein sequence ID" value="KAJ9583339.1"/>
    <property type="molecule type" value="Genomic_DNA"/>
</dbReference>
<proteinExistence type="predicted"/>
<dbReference type="AlphaFoldDB" id="A0AAD7ZM71"/>
<comment type="caution">
    <text evidence="1">The sequence shown here is derived from an EMBL/GenBank/DDBJ whole genome shotgun (WGS) entry which is preliminary data.</text>
</comment>
<keyword evidence="2" id="KW-1185">Reference proteome</keyword>
<dbReference type="Proteomes" id="UP001233999">
    <property type="component" value="Unassembled WGS sequence"/>
</dbReference>
<evidence type="ECO:0000313" key="1">
    <source>
        <dbReference type="EMBL" id="KAJ9583339.1"/>
    </source>
</evidence>
<organism evidence="1 2">
    <name type="scientific">Diploptera punctata</name>
    <name type="common">Pacific beetle cockroach</name>
    <dbReference type="NCBI Taxonomy" id="6984"/>
    <lineage>
        <taxon>Eukaryota</taxon>
        <taxon>Metazoa</taxon>
        <taxon>Ecdysozoa</taxon>
        <taxon>Arthropoda</taxon>
        <taxon>Hexapoda</taxon>
        <taxon>Insecta</taxon>
        <taxon>Pterygota</taxon>
        <taxon>Neoptera</taxon>
        <taxon>Polyneoptera</taxon>
        <taxon>Dictyoptera</taxon>
        <taxon>Blattodea</taxon>
        <taxon>Blaberoidea</taxon>
        <taxon>Blaberidae</taxon>
        <taxon>Diplopterinae</taxon>
        <taxon>Diploptera</taxon>
    </lineage>
</organism>
<sequence>DLVPHIKKVTEGFLDTLSNRKHYENKVNYKNSSIFLHVTFQELKAGFLNDRRIISQTAQSTTDLRVYHFEYPVRFTVGLNAKKVGRRLKEVLWVFYGIYLEQYTKIQRPQYAVRHNLNRDIINYSDVMSTER</sequence>
<feature type="non-terminal residue" evidence="1">
    <location>
        <position position="1"/>
    </location>
</feature>
<gene>
    <name evidence="1" type="ORF">L9F63_022301</name>
</gene>
<reference evidence="1" key="2">
    <citation type="submission" date="2023-05" db="EMBL/GenBank/DDBJ databases">
        <authorList>
            <person name="Fouks B."/>
        </authorList>
    </citation>
    <scope>NUCLEOTIDE SEQUENCE</scope>
    <source>
        <strain evidence="1">Stay&amp;Tobe</strain>
        <tissue evidence="1">Testes</tissue>
    </source>
</reference>
<protein>
    <submittedName>
        <fullName evidence="1">Uncharacterized protein</fullName>
    </submittedName>
</protein>
<name>A0AAD7ZM71_DIPPU</name>
<feature type="non-terminal residue" evidence="1">
    <location>
        <position position="132"/>
    </location>
</feature>